<comment type="caution">
    <text evidence="2">The sequence shown here is derived from an EMBL/GenBank/DDBJ whole genome shotgun (WGS) entry which is preliminary data.</text>
</comment>
<feature type="region of interest" description="Disordered" evidence="1">
    <location>
        <begin position="53"/>
        <end position="73"/>
    </location>
</feature>
<organism evidence="2 3">
    <name type="scientific">Pseudomonas savastanoi pv. glycinea</name>
    <name type="common">Pseudomonas syringae pv. glycinea</name>
    <dbReference type="NCBI Taxonomy" id="318"/>
    <lineage>
        <taxon>Bacteria</taxon>
        <taxon>Pseudomonadati</taxon>
        <taxon>Pseudomonadota</taxon>
        <taxon>Gammaproteobacteria</taxon>
        <taxon>Pseudomonadales</taxon>
        <taxon>Pseudomonadaceae</taxon>
        <taxon>Pseudomonas</taxon>
    </lineage>
</organism>
<dbReference type="AlphaFoldDB" id="A0A3M3FXH6"/>
<name>A0A3M3FXH6_PSESG</name>
<evidence type="ECO:0000313" key="3">
    <source>
        <dbReference type="Proteomes" id="UP000279057"/>
    </source>
</evidence>
<protein>
    <recommendedName>
        <fullName evidence="4">Terminase small subunit</fullName>
    </recommendedName>
</protein>
<evidence type="ECO:0008006" key="4">
    <source>
        <dbReference type="Google" id="ProtNLM"/>
    </source>
</evidence>
<sequence length="219" mass="23403">MTEVYMTFLSRTAYAKSKGWSRQYVGKLAQNGRLIETADGLVDVDATEQFLGITSDPSRRPASTSAQPSPISHVIEPVNPPESPSMVVGYQQSKARLALAQARLAETTLLEANKSLVEVAVVDAAAFAAGRMLRDLILSLPTQIAPELSGMSDPWEIEKYLVASLRRVLDDAASMTSKARPAACVEAVRPPAAVAGRMCRCPRLSATLPHAMAGPQPAT</sequence>
<proteinExistence type="predicted"/>
<evidence type="ECO:0000256" key="1">
    <source>
        <dbReference type="SAM" id="MobiDB-lite"/>
    </source>
</evidence>
<accession>A0A3M3FXH6</accession>
<dbReference type="Proteomes" id="UP000279057">
    <property type="component" value="Unassembled WGS sequence"/>
</dbReference>
<reference evidence="2 3" key="1">
    <citation type="submission" date="2018-08" db="EMBL/GenBank/DDBJ databases">
        <title>Recombination of ecologically and evolutionarily significant loci maintains genetic cohesion in the Pseudomonas syringae species complex.</title>
        <authorList>
            <person name="Dillon M."/>
            <person name="Thakur S."/>
            <person name="Almeida R.N.D."/>
            <person name="Weir B.S."/>
            <person name="Guttman D.S."/>
        </authorList>
    </citation>
    <scope>NUCLEOTIDE SEQUENCE [LARGE SCALE GENOMIC DNA]</scope>
    <source>
        <strain evidence="2 3">ICMP 4332</strain>
    </source>
</reference>
<gene>
    <name evidence="2" type="ORF">ALQ74_102172</name>
</gene>
<dbReference type="EMBL" id="RBOM01000113">
    <property type="protein sequence ID" value="RMM65622.1"/>
    <property type="molecule type" value="Genomic_DNA"/>
</dbReference>
<evidence type="ECO:0000313" key="2">
    <source>
        <dbReference type="EMBL" id="RMM65622.1"/>
    </source>
</evidence>
<feature type="compositionally biased region" description="Polar residues" evidence="1">
    <location>
        <begin position="61"/>
        <end position="70"/>
    </location>
</feature>